<evidence type="ECO:0000313" key="3">
    <source>
        <dbReference type="Proteomes" id="UP000294662"/>
    </source>
</evidence>
<keyword evidence="3" id="KW-1185">Reference proteome</keyword>
<dbReference type="EMBL" id="SMFP01000038">
    <property type="protein sequence ID" value="TDE33153.1"/>
    <property type="molecule type" value="Genomic_DNA"/>
</dbReference>
<gene>
    <name evidence="2" type="ORF">E1B25_21615</name>
</gene>
<dbReference type="GO" id="GO:0016627">
    <property type="term" value="F:oxidoreductase activity, acting on the CH-CH group of donors"/>
    <property type="evidence" value="ECO:0007669"/>
    <property type="project" value="InterPro"/>
</dbReference>
<comment type="caution">
    <text evidence="2">The sequence shown here is derived from an EMBL/GenBank/DDBJ whole genome shotgun (WGS) entry which is preliminary data.</text>
</comment>
<protein>
    <recommendedName>
        <fullName evidence="1">Acyl-CoA dehydrogenase/oxidase N-terminal domain-containing protein</fullName>
    </recommendedName>
</protein>
<dbReference type="Gene3D" id="1.10.540.10">
    <property type="entry name" value="Acyl-CoA dehydrogenase/oxidase, N-terminal domain"/>
    <property type="match status" value="1"/>
</dbReference>
<dbReference type="GO" id="GO:0050660">
    <property type="term" value="F:flavin adenine dinucleotide binding"/>
    <property type="evidence" value="ECO:0007669"/>
    <property type="project" value="InterPro"/>
</dbReference>
<proteinExistence type="predicted"/>
<dbReference type="Proteomes" id="UP000294662">
    <property type="component" value="Unassembled WGS sequence"/>
</dbReference>
<feature type="domain" description="Acyl-CoA dehydrogenase/oxidase N-terminal" evidence="1">
    <location>
        <begin position="32"/>
        <end position="94"/>
    </location>
</feature>
<reference evidence="2 3" key="1">
    <citation type="submission" date="2019-03" db="EMBL/GenBank/DDBJ databases">
        <authorList>
            <person name="Zhang S."/>
        </authorList>
    </citation>
    <scope>NUCLEOTIDE SEQUENCE [LARGE SCALE GENOMIC DNA]</scope>
    <source>
        <strain evidence="2 3">S4J41</strain>
    </source>
</reference>
<dbReference type="OrthoDB" id="7328575at2"/>
<sequence>MSLRRKLAAAGENLDIHTFSASCSGLMDFILTEEQRILRDTLSRFMQTGPRDTDLAERWRAPAELGALGIGFPEDQGGLGGGPREMELVLEAAGESRRTEPLIDALAMPGASLVRIDPDRVAELGTGATITVAGFAEEGDPVGLSPGVELRHGALFGRKTLVPGGACAARALVSARDGDRLVLAEVALDGNPTQPMMDGQDGLRLRFDGTPAIVLAEGEDAEAAIRAGCASR</sequence>
<accession>A0A4R5EFY0</accession>
<dbReference type="InterPro" id="IPR013786">
    <property type="entry name" value="AcylCoA_DH/ox_N"/>
</dbReference>
<dbReference type="InterPro" id="IPR009100">
    <property type="entry name" value="AcylCoA_DH/oxidase_NM_dom_sf"/>
</dbReference>
<dbReference type="InterPro" id="IPR037069">
    <property type="entry name" value="AcylCoA_DH/ox_N_sf"/>
</dbReference>
<evidence type="ECO:0000313" key="2">
    <source>
        <dbReference type="EMBL" id="TDE33153.1"/>
    </source>
</evidence>
<name>A0A4R5EFY0_9RHOB</name>
<evidence type="ECO:0000259" key="1">
    <source>
        <dbReference type="Pfam" id="PF02771"/>
    </source>
</evidence>
<dbReference type="SUPFAM" id="SSF56645">
    <property type="entry name" value="Acyl-CoA dehydrogenase NM domain-like"/>
    <property type="match status" value="1"/>
</dbReference>
<dbReference type="Pfam" id="PF02771">
    <property type="entry name" value="Acyl-CoA_dh_N"/>
    <property type="match status" value="1"/>
</dbReference>
<organism evidence="2 3">
    <name type="scientific">Antarcticimicrobium sediminis</name>
    <dbReference type="NCBI Taxonomy" id="2546227"/>
    <lineage>
        <taxon>Bacteria</taxon>
        <taxon>Pseudomonadati</taxon>
        <taxon>Pseudomonadota</taxon>
        <taxon>Alphaproteobacteria</taxon>
        <taxon>Rhodobacterales</taxon>
        <taxon>Paracoccaceae</taxon>
        <taxon>Antarcticimicrobium</taxon>
    </lineage>
</organism>
<dbReference type="RefSeq" id="WP_132831640.1">
    <property type="nucleotide sequence ID" value="NZ_SMFP01000038.1"/>
</dbReference>
<dbReference type="AlphaFoldDB" id="A0A4R5EFY0"/>